<sequence>MCMALLYCAATTAPTQGRRARSQGAFVITASTRRTHVRAFLVASFAYLNLAHPASAVYTEAWMSDGDVKEYARQVKHPAVAASSATAAKPVRQPVRSRATGPVAAHADAKPAAKSQPAAAKVRKPQEAGRTDPKRKTAAKPQRVRAVRTGTVVRPEVSKH</sequence>
<feature type="compositionally biased region" description="Low complexity" evidence="1">
    <location>
        <begin position="104"/>
        <end position="120"/>
    </location>
</feature>
<evidence type="ECO:0000313" key="3">
    <source>
        <dbReference type="Proteomes" id="UP000252458"/>
    </source>
</evidence>
<dbReference type="AlphaFoldDB" id="A0A365R202"/>
<accession>A0A365R202</accession>
<evidence type="ECO:0000313" key="2">
    <source>
        <dbReference type="EMBL" id="RBB42501.1"/>
    </source>
</evidence>
<dbReference type="EMBL" id="QMFZ01000002">
    <property type="protein sequence ID" value="RBB42501.1"/>
    <property type="molecule type" value="Genomic_DNA"/>
</dbReference>
<feature type="region of interest" description="Disordered" evidence="1">
    <location>
        <begin position="79"/>
        <end position="160"/>
    </location>
</feature>
<gene>
    <name evidence="2" type="ORF">DPV79_02860</name>
</gene>
<reference evidence="2 3" key="1">
    <citation type="submission" date="2018-06" db="EMBL/GenBank/DDBJ databases">
        <title>Draft genome sequence of Burkholderia reimsis strain BE51 isolated from a French agricultural soil.</title>
        <authorList>
            <person name="Esmaeel Q."/>
        </authorList>
    </citation>
    <scope>NUCLEOTIDE SEQUENCE [LARGE SCALE GENOMIC DNA]</scope>
    <source>
        <strain evidence="2 3">BE51</strain>
    </source>
</reference>
<comment type="caution">
    <text evidence="2">The sequence shown here is derived from an EMBL/GenBank/DDBJ whole genome shotgun (WGS) entry which is preliminary data.</text>
</comment>
<feature type="compositionally biased region" description="Basic and acidic residues" evidence="1">
    <location>
        <begin position="124"/>
        <end position="135"/>
    </location>
</feature>
<protein>
    <submittedName>
        <fullName evidence="2">Transcriptional regulator</fullName>
    </submittedName>
</protein>
<keyword evidence="3" id="KW-1185">Reference proteome</keyword>
<organism evidence="2 3">
    <name type="scientific">Burkholderia reimsis</name>
    <dbReference type="NCBI Taxonomy" id="2234132"/>
    <lineage>
        <taxon>Bacteria</taxon>
        <taxon>Pseudomonadati</taxon>
        <taxon>Pseudomonadota</taxon>
        <taxon>Betaproteobacteria</taxon>
        <taxon>Burkholderiales</taxon>
        <taxon>Burkholderiaceae</taxon>
        <taxon>Burkholderia</taxon>
    </lineage>
</organism>
<evidence type="ECO:0000256" key="1">
    <source>
        <dbReference type="SAM" id="MobiDB-lite"/>
    </source>
</evidence>
<dbReference type="Proteomes" id="UP000252458">
    <property type="component" value="Unassembled WGS sequence"/>
</dbReference>
<proteinExistence type="predicted"/>
<name>A0A365R202_9BURK</name>
<feature type="compositionally biased region" description="Low complexity" evidence="1">
    <location>
        <begin position="79"/>
        <end position="88"/>
    </location>
</feature>
<feature type="compositionally biased region" description="Basic residues" evidence="1">
    <location>
        <begin position="136"/>
        <end position="146"/>
    </location>
</feature>